<organism evidence="2 3">
    <name type="scientific">Cryomyces antarcticus</name>
    <dbReference type="NCBI Taxonomy" id="329879"/>
    <lineage>
        <taxon>Eukaryota</taxon>
        <taxon>Fungi</taxon>
        <taxon>Dikarya</taxon>
        <taxon>Ascomycota</taxon>
        <taxon>Pezizomycotina</taxon>
        <taxon>Dothideomycetes</taxon>
        <taxon>Dothideomycetes incertae sedis</taxon>
        <taxon>Cryomyces</taxon>
    </lineage>
</organism>
<keyword evidence="3" id="KW-1185">Reference proteome</keyword>
<evidence type="ECO:0000256" key="1">
    <source>
        <dbReference type="SAM" id="MobiDB-lite"/>
    </source>
</evidence>
<accession>A0ABR0LY71</accession>
<name>A0ABR0LY71_9PEZI</name>
<feature type="compositionally biased region" description="Basic and acidic residues" evidence="1">
    <location>
        <begin position="34"/>
        <end position="60"/>
    </location>
</feature>
<dbReference type="Proteomes" id="UP001357485">
    <property type="component" value="Unassembled WGS sequence"/>
</dbReference>
<sequence length="521" mass="59437">MQPLRLLPPRFLLSAWSSRELQCVRRLHQSPVPRRPDDSRRKPDHSGKKSTSDDQAEPQRKSVSLFQRYDPIRDVVPSETVRLDPPLNTRKKFVQDAPVGKLPSPDARRETRQEPALPDSRSQQPRPRFRRLTLKSDPGGEEEVELEPRKAKIENRRSEVIAEGAHQGLSPVKRVSSLLEELFPEEAKRKADEAQQNSERQVPRLPLDRAKPPTSEPAWTVPQQDTIPEGRDYLDEPDTTVLVLRNASKALTENDFRRVVPKGKHIEGWNLEQGDIEKIIPGRDPVTLDRMNYYYLIFVSPISASAYQTHVTKLHNLAQRHTSTSLTSPIPPPPGRHDDDDEDPHSLLQSYALIPPSQTIELRMLMKPLTPGVQSVVDLGGYRLLADKTRKPNQEVLLSFEGLQPTAFEIRDAFNKDGRDRGLLWFGNEASAVTKVEAPKKPVNEEEEEGSPEWGGDELVKVDQQRHNSNRLLANRWVIEFRSDAEAKRFVRSWHRRSFPSRLYTAGTSDTPPTINAELLW</sequence>
<reference evidence="2 3" key="1">
    <citation type="submission" date="2023-08" db="EMBL/GenBank/DDBJ databases">
        <title>Black Yeasts Isolated from many extreme environments.</title>
        <authorList>
            <person name="Coleine C."/>
            <person name="Stajich J.E."/>
            <person name="Selbmann L."/>
        </authorList>
    </citation>
    <scope>NUCLEOTIDE SEQUENCE [LARGE SCALE GENOMIC DNA]</scope>
    <source>
        <strain evidence="2 3">CCFEE 536</strain>
    </source>
</reference>
<feature type="region of interest" description="Disordered" evidence="1">
    <location>
        <begin position="318"/>
        <end position="345"/>
    </location>
</feature>
<evidence type="ECO:0000313" key="2">
    <source>
        <dbReference type="EMBL" id="KAK5256552.1"/>
    </source>
</evidence>
<dbReference type="EMBL" id="JAVRRA010008483">
    <property type="protein sequence ID" value="KAK5256552.1"/>
    <property type="molecule type" value="Genomic_DNA"/>
</dbReference>
<proteinExistence type="predicted"/>
<evidence type="ECO:0000313" key="3">
    <source>
        <dbReference type="Proteomes" id="UP001357485"/>
    </source>
</evidence>
<protein>
    <submittedName>
        <fullName evidence="2">Uncharacterized protein</fullName>
    </submittedName>
</protein>
<feature type="region of interest" description="Disordered" evidence="1">
    <location>
        <begin position="438"/>
        <end position="457"/>
    </location>
</feature>
<comment type="caution">
    <text evidence="2">The sequence shown here is derived from an EMBL/GenBank/DDBJ whole genome shotgun (WGS) entry which is preliminary data.</text>
</comment>
<gene>
    <name evidence="2" type="ORF">LTR16_003000</name>
</gene>
<feature type="region of interest" description="Disordered" evidence="1">
    <location>
        <begin position="26"/>
        <end position="150"/>
    </location>
</feature>
<feature type="region of interest" description="Disordered" evidence="1">
    <location>
        <begin position="187"/>
        <end position="234"/>
    </location>
</feature>